<keyword evidence="3 13" id="KW-0813">Transport</keyword>
<dbReference type="PANTHER" id="PTHR30365:SF0">
    <property type="entry name" value="CYTOCHROME BD-I UBIQUINOL OXIDASE SUBUNIT 1"/>
    <property type="match status" value="1"/>
</dbReference>
<evidence type="ECO:0000256" key="8">
    <source>
        <dbReference type="ARBA" id="ARBA00022723"/>
    </source>
</evidence>
<accession>A0A2A4X8A4</accession>
<evidence type="ECO:0000256" key="6">
    <source>
        <dbReference type="ARBA" id="ARBA00022617"/>
    </source>
</evidence>
<evidence type="ECO:0000256" key="5">
    <source>
        <dbReference type="ARBA" id="ARBA00022519"/>
    </source>
</evidence>
<dbReference type="AlphaFoldDB" id="A0A2A4X8A4"/>
<keyword evidence="8 13" id="KW-0479">Metal-binding</keyword>
<dbReference type="GO" id="GO:0016682">
    <property type="term" value="F:oxidoreductase activity, acting on diphenols and related substances as donors, oxygen as acceptor"/>
    <property type="evidence" value="ECO:0007669"/>
    <property type="project" value="TreeGrafter"/>
</dbReference>
<feature type="transmembrane region" description="Helical" evidence="13">
    <location>
        <begin position="94"/>
        <end position="117"/>
    </location>
</feature>
<dbReference type="EMBL" id="NVUK01000001">
    <property type="protein sequence ID" value="PCI78734.1"/>
    <property type="molecule type" value="Genomic_DNA"/>
</dbReference>
<keyword evidence="5" id="KW-0997">Cell inner membrane</keyword>
<evidence type="ECO:0000313" key="15">
    <source>
        <dbReference type="Proteomes" id="UP000218775"/>
    </source>
</evidence>
<feature type="transmembrane region" description="Helical" evidence="13">
    <location>
        <begin position="406"/>
        <end position="428"/>
    </location>
</feature>
<dbReference type="PANTHER" id="PTHR30365">
    <property type="entry name" value="CYTOCHROME D UBIQUINOL OXIDASE"/>
    <property type="match status" value="1"/>
</dbReference>
<dbReference type="GO" id="GO:0020037">
    <property type="term" value="F:heme binding"/>
    <property type="evidence" value="ECO:0007669"/>
    <property type="project" value="TreeGrafter"/>
</dbReference>
<dbReference type="GO" id="GO:0005886">
    <property type="term" value="C:plasma membrane"/>
    <property type="evidence" value="ECO:0007669"/>
    <property type="project" value="UniProtKB-SubCell"/>
</dbReference>
<dbReference type="GO" id="GO:0019646">
    <property type="term" value="P:aerobic electron transport chain"/>
    <property type="evidence" value="ECO:0007669"/>
    <property type="project" value="InterPro"/>
</dbReference>
<reference evidence="15" key="1">
    <citation type="submission" date="2017-08" db="EMBL/GenBank/DDBJ databases">
        <title>A dynamic microbial community with high functional redundancy inhabits the cold, oxic subseafloor aquifer.</title>
        <authorList>
            <person name="Tully B.J."/>
            <person name="Wheat C.G."/>
            <person name="Glazer B.T."/>
            <person name="Huber J.A."/>
        </authorList>
    </citation>
    <scope>NUCLEOTIDE SEQUENCE [LARGE SCALE GENOMIC DNA]</scope>
</reference>
<keyword evidence="4 13" id="KW-1003">Cell membrane</keyword>
<evidence type="ECO:0000256" key="1">
    <source>
        <dbReference type="ARBA" id="ARBA00004429"/>
    </source>
</evidence>
<feature type="transmembrane region" description="Helical" evidence="13">
    <location>
        <begin position="188"/>
        <end position="209"/>
    </location>
</feature>
<evidence type="ECO:0000313" key="14">
    <source>
        <dbReference type="EMBL" id="PCI78734.1"/>
    </source>
</evidence>
<feature type="transmembrane region" description="Helical" evidence="13">
    <location>
        <begin position="221"/>
        <end position="239"/>
    </location>
</feature>
<evidence type="ECO:0000256" key="13">
    <source>
        <dbReference type="PIRNR" id="PIRNR006446"/>
    </source>
</evidence>
<evidence type="ECO:0000256" key="10">
    <source>
        <dbReference type="ARBA" id="ARBA00022989"/>
    </source>
</evidence>
<sequence length="456" mass="51726">MDVVFLSRIQFALNISFHYIYPPMSIGLSLMIVIMEAMFLWTKKEIYRDLAKFWTKIFALTFALGVATGLVQVFGFGTNWARYSKYVGNVFGAILAIEGVFAFFLEAGFIGLMLFGWNKVKPKVHFLATCLVCLGAHFSAIWIVCANSWMQTPAGYEIVGKGENTKVLVKNFYEVIFNPSFLDRITHVIFGAWLTGSFMVLSVSAFYLLRNKHVKFAKIGMRISLIASTLLLIFQLISADSTTRGVSKNQPAKMAAMEGIFKTQEKTPMTIVGIVDVKNETVKGLKIPGLLSWMLYRNTKTPVLGLDAIPKEDRPPIAPTFWMYHIMIYMWSIMVFTVICGWVMWFKESFSKSKVFSMLLIVSVLFPHVANQAGWFTAEIGRQPWIVYGMMRTSQGISKSINSAQVFGSITMFVFIYILLFLLFIFLVDRKIQLGPEEGKKEKGKDDTIYSDPFNH</sequence>
<evidence type="ECO:0000256" key="7">
    <source>
        <dbReference type="ARBA" id="ARBA00022692"/>
    </source>
</evidence>
<feature type="transmembrane region" description="Helical" evidence="13">
    <location>
        <begin position="53"/>
        <end position="74"/>
    </location>
</feature>
<evidence type="ECO:0000256" key="11">
    <source>
        <dbReference type="ARBA" id="ARBA00023004"/>
    </source>
</evidence>
<name>A0A2A4X8A4_UNCAE</name>
<comment type="caution">
    <text evidence="14">The sequence shown here is derived from an EMBL/GenBank/DDBJ whole genome shotgun (WGS) entry which is preliminary data.</text>
</comment>
<comment type="subcellular location">
    <subcellularLocation>
        <location evidence="1">Cell inner membrane</location>
        <topology evidence="1">Multi-pass membrane protein</topology>
    </subcellularLocation>
</comment>
<gene>
    <name evidence="14" type="ORF">COB21_00095</name>
</gene>
<keyword evidence="9 13" id="KW-0249">Electron transport</keyword>
<dbReference type="InterPro" id="IPR002585">
    <property type="entry name" value="Cyt-d_ubiquinol_oxidase_su_1"/>
</dbReference>
<keyword evidence="12 13" id="KW-0472">Membrane</keyword>
<comment type="similarity">
    <text evidence="2 13">Belongs to the cytochrome ubiquinol oxidase subunit 1 family.</text>
</comment>
<keyword evidence="11 13" id="KW-0408">Iron</keyword>
<evidence type="ECO:0000256" key="12">
    <source>
        <dbReference type="ARBA" id="ARBA00023136"/>
    </source>
</evidence>
<feature type="transmembrane region" description="Helical" evidence="13">
    <location>
        <begin position="322"/>
        <end position="346"/>
    </location>
</feature>
<dbReference type="GO" id="GO:0046872">
    <property type="term" value="F:metal ion binding"/>
    <property type="evidence" value="ECO:0007669"/>
    <property type="project" value="UniProtKB-UniRule"/>
</dbReference>
<proteinExistence type="inferred from homology"/>
<dbReference type="Pfam" id="PF01654">
    <property type="entry name" value="Cyt_bd_oxida_I"/>
    <property type="match status" value="1"/>
</dbReference>
<keyword evidence="10 13" id="KW-1133">Transmembrane helix</keyword>
<dbReference type="PIRSF" id="PIRSF006446">
    <property type="entry name" value="Cyt_quinol_oxidase_1"/>
    <property type="match status" value="1"/>
</dbReference>
<organism evidence="14 15">
    <name type="scientific">Aerophobetes bacterium</name>
    <dbReference type="NCBI Taxonomy" id="2030807"/>
    <lineage>
        <taxon>Bacteria</taxon>
        <taxon>Candidatus Aerophobota</taxon>
    </lineage>
</organism>
<evidence type="ECO:0000256" key="9">
    <source>
        <dbReference type="ARBA" id="ARBA00022982"/>
    </source>
</evidence>
<dbReference type="GO" id="GO:0009055">
    <property type="term" value="F:electron transfer activity"/>
    <property type="evidence" value="ECO:0007669"/>
    <property type="project" value="UniProtKB-UniRule"/>
</dbReference>
<evidence type="ECO:0000256" key="4">
    <source>
        <dbReference type="ARBA" id="ARBA00022475"/>
    </source>
</evidence>
<feature type="transmembrane region" description="Helical" evidence="13">
    <location>
        <begin position="358"/>
        <end position="378"/>
    </location>
</feature>
<feature type="transmembrane region" description="Helical" evidence="13">
    <location>
        <begin position="124"/>
        <end position="144"/>
    </location>
</feature>
<dbReference type="GO" id="GO:0070069">
    <property type="term" value="C:cytochrome complex"/>
    <property type="evidence" value="ECO:0007669"/>
    <property type="project" value="UniProtKB-UniRule"/>
</dbReference>
<feature type="transmembrane region" description="Helical" evidence="13">
    <location>
        <begin position="20"/>
        <end position="41"/>
    </location>
</feature>
<keyword evidence="7 13" id="KW-0812">Transmembrane</keyword>
<protein>
    <submittedName>
        <fullName evidence="14">Cytochrome ubiquinol oxidase subunit I</fullName>
    </submittedName>
</protein>
<evidence type="ECO:0000256" key="3">
    <source>
        <dbReference type="ARBA" id="ARBA00022448"/>
    </source>
</evidence>
<keyword evidence="6 13" id="KW-0349">Heme</keyword>
<evidence type="ECO:0000256" key="2">
    <source>
        <dbReference type="ARBA" id="ARBA00009819"/>
    </source>
</evidence>
<dbReference type="Proteomes" id="UP000218775">
    <property type="component" value="Unassembled WGS sequence"/>
</dbReference>